<feature type="transmembrane region" description="Helical" evidence="10">
    <location>
        <begin position="147"/>
        <end position="163"/>
    </location>
</feature>
<keyword evidence="12" id="KW-1185">Reference proteome</keyword>
<keyword evidence="4" id="KW-0633">Potassium transport</keyword>
<keyword evidence="3" id="KW-1003">Cell membrane</keyword>
<evidence type="ECO:0000256" key="4">
    <source>
        <dbReference type="ARBA" id="ARBA00022538"/>
    </source>
</evidence>
<dbReference type="GO" id="GO:0005886">
    <property type="term" value="C:plasma membrane"/>
    <property type="evidence" value="ECO:0007669"/>
    <property type="project" value="UniProtKB-SubCell"/>
</dbReference>
<keyword evidence="7 10" id="KW-1133">Transmembrane helix</keyword>
<evidence type="ECO:0000256" key="7">
    <source>
        <dbReference type="ARBA" id="ARBA00022989"/>
    </source>
</evidence>
<feature type="transmembrane region" description="Helical" evidence="10">
    <location>
        <begin position="36"/>
        <end position="57"/>
    </location>
</feature>
<feature type="transmembrane region" description="Helical" evidence="10">
    <location>
        <begin position="64"/>
        <end position="88"/>
    </location>
</feature>
<accession>A0A845UZD5</accession>
<keyword evidence="6" id="KW-0630">Potassium</keyword>
<evidence type="ECO:0000313" key="11">
    <source>
        <dbReference type="EMBL" id="NDY95844.1"/>
    </source>
</evidence>
<keyword evidence="2" id="KW-0813">Transport</keyword>
<evidence type="ECO:0000256" key="2">
    <source>
        <dbReference type="ARBA" id="ARBA00022448"/>
    </source>
</evidence>
<keyword evidence="8" id="KW-0406">Ion transport</keyword>
<evidence type="ECO:0000256" key="5">
    <source>
        <dbReference type="ARBA" id="ARBA00022692"/>
    </source>
</evidence>
<evidence type="ECO:0000256" key="3">
    <source>
        <dbReference type="ARBA" id="ARBA00022475"/>
    </source>
</evidence>
<evidence type="ECO:0000256" key="6">
    <source>
        <dbReference type="ARBA" id="ARBA00022958"/>
    </source>
</evidence>
<dbReference type="Pfam" id="PF02386">
    <property type="entry name" value="TrkH"/>
    <property type="match status" value="1"/>
</dbReference>
<protein>
    <submittedName>
        <fullName evidence="11">Ktr system potassium transporter B</fullName>
    </submittedName>
</protein>
<proteinExistence type="predicted"/>
<dbReference type="GO" id="GO:0015379">
    <property type="term" value="F:potassium:chloride symporter activity"/>
    <property type="evidence" value="ECO:0007669"/>
    <property type="project" value="InterPro"/>
</dbReference>
<dbReference type="InterPro" id="IPR003445">
    <property type="entry name" value="Cat_transpt"/>
</dbReference>
<dbReference type="InterPro" id="IPR004772">
    <property type="entry name" value="TrkH"/>
</dbReference>
<comment type="subcellular location">
    <subcellularLocation>
        <location evidence="1">Cell membrane</location>
        <topology evidence="1">Multi-pass membrane protein</topology>
    </subcellularLocation>
</comment>
<dbReference type="PANTHER" id="PTHR32024">
    <property type="entry name" value="TRK SYSTEM POTASSIUM UPTAKE PROTEIN TRKG-RELATED"/>
    <property type="match status" value="1"/>
</dbReference>
<keyword evidence="5 10" id="KW-0812">Transmembrane</keyword>
<evidence type="ECO:0000313" key="12">
    <source>
        <dbReference type="Proteomes" id="UP000484885"/>
    </source>
</evidence>
<dbReference type="AlphaFoldDB" id="A0A845UZD5"/>
<evidence type="ECO:0000256" key="1">
    <source>
        <dbReference type="ARBA" id="ARBA00004651"/>
    </source>
</evidence>
<feature type="transmembrane region" description="Helical" evidence="10">
    <location>
        <begin position="334"/>
        <end position="354"/>
    </location>
</feature>
<dbReference type="EMBL" id="JAAGSC010000041">
    <property type="protein sequence ID" value="NDY95844.1"/>
    <property type="molecule type" value="Genomic_DNA"/>
</dbReference>
<keyword evidence="9 10" id="KW-0472">Membrane</keyword>
<feature type="transmembrane region" description="Helical" evidence="10">
    <location>
        <begin position="280"/>
        <end position="313"/>
    </location>
</feature>
<evidence type="ECO:0000256" key="8">
    <source>
        <dbReference type="ARBA" id="ARBA00023065"/>
    </source>
</evidence>
<feature type="transmembrane region" description="Helical" evidence="10">
    <location>
        <begin position="175"/>
        <end position="198"/>
    </location>
</feature>
<evidence type="ECO:0000256" key="10">
    <source>
        <dbReference type="SAM" id="Phobius"/>
    </source>
</evidence>
<organism evidence="11 12">
    <name type="scientific">Wenzhouxiangella limi</name>
    <dbReference type="NCBI Taxonomy" id="2707351"/>
    <lineage>
        <taxon>Bacteria</taxon>
        <taxon>Pseudomonadati</taxon>
        <taxon>Pseudomonadota</taxon>
        <taxon>Gammaproteobacteria</taxon>
        <taxon>Chromatiales</taxon>
        <taxon>Wenzhouxiangellaceae</taxon>
        <taxon>Wenzhouxiangella</taxon>
    </lineage>
</organism>
<dbReference type="NCBIfam" id="TIGR00933">
    <property type="entry name" value="2a38"/>
    <property type="match status" value="1"/>
</dbReference>
<evidence type="ECO:0000256" key="9">
    <source>
        <dbReference type="ARBA" id="ARBA00023136"/>
    </source>
</evidence>
<feature type="transmembrane region" description="Helical" evidence="10">
    <location>
        <begin position="391"/>
        <end position="411"/>
    </location>
</feature>
<reference evidence="11 12" key="1">
    <citation type="submission" date="2020-02" db="EMBL/GenBank/DDBJ databases">
        <authorList>
            <person name="Zhang X.-Y."/>
        </authorList>
    </citation>
    <scope>NUCLEOTIDE SEQUENCE [LARGE SCALE GENOMIC DNA]</scope>
    <source>
        <strain evidence="11 12">C33</strain>
    </source>
</reference>
<sequence>MLALVYALLMMGGAALLMLPVASTQALDWSQALFTAVSAVTVTGLVVVDTGSAYTVFGQAVILVLIQLGGLGIMTFAVLVLAMLGQSVGLQGRVYLRDELSQTSLAHLLWLVWVIFRVVLACELLGAAALAVIFVPEFGWREGLWQALFHAVSAFNNAGFGLFPDSLSRWATHPLMNLVVPVLIVIGGLGFSVIADVYRQRRWQGFSLHTRLMLSGTAVILPLSVVAVAALEWTNPETLGQFAGWTERGMAAWFQAVTPRTAGFNTVDISGLRDSTSVLFLGLMFVGAGSTSTAGGIKLTTLVVLLLAVAAFVRRRSELDVFGRTLAHAQVMKLWVVSLLALLAVGFGVFVITLTNGGDFLDYLFEAVSAFGTVGLSRGVTAELDPLGQTALMALMFIGRVGPLALGLFLATRTVPRVRYPAGEVYIG</sequence>
<dbReference type="Proteomes" id="UP000484885">
    <property type="component" value="Unassembled WGS sequence"/>
</dbReference>
<feature type="transmembrane region" description="Helical" evidence="10">
    <location>
        <begin position="210"/>
        <end position="231"/>
    </location>
</feature>
<name>A0A845UZD5_9GAMM</name>
<gene>
    <name evidence="11" type="ORF">G3I74_08900</name>
</gene>
<feature type="transmembrane region" description="Helical" evidence="10">
    <location>
        <begin position="108"/>
        <end position="135"/>
    </location>
</feature>
<comment type="caution">
    <text evidence="11">The sequence shown here is derived from an EMBL/GenBank/DDBJ whole genome shotgun (WGS) entry which is preliminary data.</text>
</comment>
<dbReference type="PANTHER" id="PTHR32024:SF1">
    <property type="entry name" value="KTR SYSTEM POTASSIUM UPTAKE PROTEIN B"/>
    <property type="match status" value="1"/>
</dbReference>